<gene>
    <name evidence="7" type="ORF">ENS06_09105</name>
</gene>
<dbReference type="InterPro" id="IPR011034">
    <property type="entry name" value="Formyl_transferase-like_C_sf"/>
</dbReference>
<dbReference type="PANTHER" id="PTHR11138:SF5">
    <property type="entry name" value="METHIONYL-TRNA FORMYLTRANSFERASE, MITOCHONDRIAL"/>
    <property type="match status" value="1"/>
</dbReference>
<dbReference type="SUPFAM" id="SSF50486">
    <property type="entry name" value="FMT C-terminal domain-like"/>
    <property type="match status" value="1"/>
</dbReference>
<evidence type="ECO:0000256" key="3">
    <source>
        <dbReference type="ARBA" id="ARBA00022679"/>
    </source>
</evidence>
<dbReference type="PANTHER" id="PTHR11138">
    <property type="entry name" value="METHIONYL-TRNA FORMYLTRANSFERASE"/>
    <property type="match status" value="1"/>
</dbReference>
<protein>
    <recommendedName>
        <fullName evidence="2">methionyl-tRNA formyltransferase</fullName>
        <ecNumber evidence="2">2.1.2.9</ecNumber>
    </recommendedName>
</protein>
<dbReference type="EC" id="2.1.2.9" evidence="2"/>
<organism evidence="7">
    <name type="scientific">Desulfacinum infernum</name>
    <dbReference type="NCBI Taxonomy" id="35837"/>
    <lineage>
        <taxon>Bacteria</taxon>
        <taxon>Pseudomonadati</taxon>
        <taxon>Thermodesulfobacteriota</taxon>
        <taxon>Syntrophobacteria</taxon>
        <taxon>Syntrophobacterales</taxon>
        <taxon>Syntrophobacteraceae</taxon>
        <taxon>Desulfacinum</taxon>
    </lineage>
</organism>
<evidence type="ECO:0000256" key="4">
    <source>
        <dbReference type="ARBA" id="ARBA00022917"/>
    </source>
</evidence>
<dbReference type="InterPro" id="IPR041711">
    <property type="entry name" value="Met-tRNA-FMT_N"/>
</dbReference>
<evidence type="ECO:0000259" key="5">
    <source>
        <dbReference type="Pfam" id="PF00551"/>
    </source>
</evidence>
<evidence type="ECO:0000259" key="6">
    <source>
        <dbReference type="Pfam" id="PF02911"/>
    </source>
</evidence>
<dbReference type="AlphaFoldDB" id="A0A832EAP2"/>
<dbReference type="Gene3D" id="3.40.50.12230">
    <property type="match status" value="1"/>
</dbReference>
<evidence type="ECO:0000256" key="2">
    <source>
        <dbReference type="ARBA" id="ARBA00012261"/>
    </source>
</evidence>
<dbReference type="EMBL" id="DSTK01000027">
    <property type="protein sequence ID" value="HFK97462.1"/>
    <property type="molecule type" value="Genomic_DNA"/>
</dbReference>
<sequence length="480" mass="52478">MARDRLFKASGRSSRIWSIPSAVARRTGAFSSRAFTSMGRKPPAAGSRPRFLVVPSCFNHSELFGHLFCLFPTRYPKGPHFSCVDWNGLIRFSHSRVTARSPCVGPSCAPLFRALTPFSISASLAIPAVSLLHPAWRCAPIFAAVTGTALCERFSPSMMAGRDVMRLIVIGQAPFGRDCLQALLDRGEDVVGAVTVPDVPGAKKPNPFKELAVERRLPLIQPRTLKGPEVLEWVRDKKPDLFVLVFVTQYMGKEVIEAARFGGINYHPSLLPKYRGGSAIAWALIHGELETGVTIHYIDDGVDTGDIILQESVPIAPDETTASLYFNKLYPLGVKLVPEAIRLIREGTAPRIPQDPRVASFQPALKPEHTGIDWRQTARAVHNLIRGASPVPGAGTRWQGKNLTLVESAPVGEDTWEKPKRTPGEVLELSEEGFTVQTGLGRILVKRVQSKEAGKMAAADFAKSYGLKPGDVLESILPWP</sequence>
<comment type="similarity">
    <text evidence="1">Belongs to the Fmt family.</text>
</comment>
<evidence type="ECO:0000256" key="1">
    <source>
        <dbReference type="ARBA" id="ARBA00010699"/>
    </source>
</evidence>
<comment type="caution">
    <text evidence="7">The sequence shown here is derived from an EMBL/GenBank/DDBJ whole genome shotgun (WGS) entry which is preliminary data.</text>
</comment>
<keyword evidence="4" id="KW-0648">Protein biosynthesis</keyword>
<dbReference type="InterPro" id="IPR005793">
    <property type="entry name" value="Formyl_trans_C"/>
</dbReference>
<name>A0A832EAP2_9BACT</name>
<dbReference type="Pfam" id="PF00551">
    <property type="entry name" value="Formyl_trans_N"/>
    <property type="match status" value="1"/>
</dbReference>
<accession>A0A832EAP2</accession>
<dbReference type="CDD" id="cd08646">
    <property type="entry name" value="FMT_core_Met-tRNA-FMT_N"/>
    <property type="match status" value="1"/>
</dbReference>
<evidence type="ECO:0000313" key="7">
    <source>
        <dbReference type="EMBL" id="HFK97462.1"/>
    </source>
</evidence>
<feature type="domain" description="Formyl transferase N-terminal" evidence="5">
    <location>
        <begin position="165"/>
        <end position="340"/>
    </location>
</feature>
<dbReference type="InterPro" id="IPR036477">
    <property type="entry name" value="Formyl_transf_N_sf"/>
</dbReference>
<dbReference type="GO" id="GO:0004479">
    <property type="term" value="F:methionyl-tRNA formyltransferase activity"/>
    <property type="evidence" value="ECO:0007669"/>
    <property type="project" value="UniProtKB-EC"/>
</dbReference>
<dbReference type="GO" id="GO:0005829">
    <property type="term" value="C:cytosol"/>
    <property type="evidence" value="ECO:0007669"/>
    <property type="project" value="TreeGrafter"/>
</dbReference>
<dbReference type="Pfam" id="PF02911">
    <property type="entry name" value="Formyl_trans_C"/>
    <property type="match status" value="1"/>
</dbReference>
<keyword evidence="3 7" id="KW-0808">Transferase</keyword>
<dbReference type="InterPro" id="IPR002376">
    <property type="entry name" value="Formyl_transf_N"/>
</dbReference>
<proteinExistence type="inferred from homology"/>
<dbReference type="SUPFAM" id="SSF53328">
    <property type="entry name" value="Formyltransferase"/>
    <property type="match status" value="1"/>
</dbReference>
<dbReference type="CDD" id="cd08704">
    <property type="entry name" value="Met_tRNA_FMT_C"/>
    <property type="match status" value="1"/>
</dbReference>
<reference evidence="7" key="1">
    <citation type="journal article" date="2020" name="mSystems">
        <title>Genome- and Community-Level Interaction Insights into Carbon Utilization and Element Cycling Functions of Hydrothermarchaeota in Hydrothermal Sediment.</title>
        <authorList>
            <person name="Zhou Z."/>
            <person name="Liu Y."/>
            <person name="Xu W."/>
            <person name="Pan J."/>
            <person name="Luo Z.H."/>
            <person name="Li M."/>
        </authorList>
    </citation>
    <scope>NUCLEOTIDE SEQUENCE [LARGE SCALE GENOMIC DNA]</scope>
    <source>
        <strain evidence="7">SpSt-456</strain>
    </source>
</reference>
<dbReference type="InterPro" id="IPR044135">
    <property type="entry name" value="Met-tRNA-FMT_C"/>
</dbReference>
<feature type="domain" description="Formyl transferase C-terminal" evidence="6">
    <location>
        <begin position="365"/>
        <end position="465"/>
    </location>
</feature>